<evidence type="ECO:0000256" key="2">
    <source>
        <dbReference type="ARBA" id="ARBA00022692"/>
    </source>
</evidence>
<evidence type="ECO:0000256" key="1">
    <source>
        <dbReference type="ARBA" id="ARBA00004141"/>
    </source>
</evidence>
<dbReference type="InterPro" id="IPR013525">
    <property type="entry name" value="ABC2_TM"/>
</dbReference>
<feature type="transmembrane region" description="Helical" evidence="6">
    <location>
        <begin position="686"/>
        <end position="707"/>
    </location>
</feature>
<dbReference type="InterPro" id="IPR051328">
    <property type="entry name" value="T7SS_ABC-Transporter"/>
</dbReference>
<evidence type="ECO:0000313" key="8">
    <source>
        <dbReference type="EMBL" id="GEN46341.1"/>
    </source>
</evidence>
<keyword evidence="3 6" id="KW-1133">Transmembrane helix</keyword>
<organism evidence="8 9">
    <name type="scientific">Alkalibacillus haloalkaliphilus</name>
    <dbReference type="NCBI Taxonomy" id="94136"/>
    <lineage>
        <taxon>Bacteria</taxon>
        <taxon>Bacillati</taxon>
        <taxon>Bacillota</taxon>
        <taxon>Bacilli</taxon>
        <taxon>Bacillales</taxon>
        <taxon>Bacillaceae</taxon>
        <taxon>Alkalibacillus</taxon>
    </lineage>
</organism>
<dbReference type="PANTHER" id="PTHR43077">
    <property type="entry name" value="TRANSPORT PERMEASE YVFS-RELATED"/>
    <property type="match status" value="1"/>
</dbReference>
<dbReference type="InterPro" id="IPR017500">
    <property type="entry name" value="Phage_infect_YhgE_N"/>
</dbReference>
<feature type="domain" description="ABC-2 type transporter transmembrane" evidence="7">
    <location>
        <begin position="540"/>
        <end position="862"/>
    </location>
</feature>
<dbReference type="OrthoDB" id="9811483at2"/>
<evidence type="ECO:0000259" key="7">
    <source>
        <dbReference type="Pfam" id="PF12698"/>
    </source>
</evidence>
<dbReference type="RefSeq" id="WP_146817077.1">
    <property type="nucleotide sequence ID" value="NZ_BJYA01000014.1"/>
</dbReference>
<dbReference type="Gene3D" id="3.40.1710.10">
    <property type="entry name" value="abc type-2 transporter like domain"/>
    <property type="match status" value="1"/>
</dbReference>
<dbReference type="Pfam" id="PF12698">
    <property type="entry name" value="ABC2_membrane_3"/>
    <property type="match status" value="2"/>
</dbReference>
<reference evidence="8 9" key="1">
    <citation type="submission" date="2019-07" db="EMBL/GenBank/DDBJ databases">
        <title>Whole genome shotgun sequence of Alkalibacillus haloalkaliphilus NBRC 103110.</title>
        <authorList>
            <person name="Hosoyama A."/>
            <person name="Uohara A."/>
            <person name="Ohji S."/>
            <person name="Ichikawa N."/>
        </authorList>
    </citation>
    <scope>NUCLEOTIDE SEQUENCE [LARGE SCALE GENOMIC DNA]</scope>
    <source>
        <strain evidence="8 9">NBRC 103110</strain>
    </source>
</reference>
<evidence type="ECO:0000256" key="3">
    <source>
        <dbReference type="ARBA" id="ARBA00022989"/>
    </source>
</evidence>
<feature type="coiled-coil region" evidence="5">
    <location>
        <begin position="616"/>
        <end position="643"/>
    </location>
</feature>
<evidence type="ECO:0000256" key="4">
    <source>
        <dbReference type="ARBA" id="ARBA00023136"/>
    </source>
</evidence>
<evidence type="ECO:0000256" key="5">
    <source>
        <dbReference type="SAM" id="Coils"/>
    </source>
</evidence>
<proteinExistence type="predicted"/>
<feature type="transmembrane region" description="Helical" evidence="6">
    <location>
        <begin position="758"/>
        <end position="776"/>
    </location>
</feature>
<dbReference type="NCBIfam" id="TIGR03061">
    <property type="entry name" value="pip_yhgE_Nterm"/>
    <property type="match status" value="1"/>
</dbReference>
<feature type="transmembrane region" description="Helical" evidence="6">
    <location>
        <begin position="20"/>
        <end position="38"/>
    </location>
</feature>
<dbReference type="EMBL" id="BJYA01000014">
    <property type="protein sequence ID" value="GEN46341.1"/>
    <property type="molecule type" value="Genomic_DNA"/>
</dbReference>
<dbReference type="InterPro" id="IPR017501">
    <property type="entry name" value="Phage_infect_YhgE_C"/>
</dbReference>
<dbReference type="PANTHER" id="PTHR43077:SF10">
    <property type="entry name" value="TRANSPORT PERMEASE PROTEIN"/>
    <property type="match status" value="1"/>
</dbReference>
<protein>
    <submittedName>
        <fullName evidence="8">Phage infection protein</fullName>
    </submittedName>
</protein>
<dbReference type="AlphaFoldDB" id="A0A511W6I2"/>
<feature type="transmembrane region" description="Helical" evidence="6">
    <location>
        <begin position="788"/>
        <end position="807"/>
    </location>
</feature>
<accession>A0A511W6I2</accession>
<keyword evidence="5" id="KW-0175">Coiled coil</keyword>
<keyword evidence="4 6" id="KW-0472">Membrane</keyword>
<comment type="caution">
    <text evidence="8">The sequence shown here is derived from an EMBL/GenBank/DDBJ whole genome shotgun (WGS) entry which is preliminary data.</text>
</comment>
<dbReference type="GO" id="GO:0016020">
    <property type="term" value="C:membrane"/>
    <property type="evidence" value="ECO:0007669"/>
    <property type="project" value="UniProtKB-SubCell"/>
</dbReference>
<dbReference type="Proteomes" id="UP000321440">
    <property type="component" value="Unassembled WGS sequence"/>
</dbReference>
<dbReference type="NCBIfam" id="TIGR03062">
    <property type="entry name" value="pip_yhgE_Cterm"/>
    <property type="match status" value="1"/>
</dbReference>
<keyword evidence="9" id="KW-1185">Reference proteome</keyword>
<gene>
    <name evidence="8" type="ORF">AHA02nite_21170</name>
</gene>
<feature type="domain" description="ABC-2 type transporter transmembrane" evidence="7">
    <location>
        <begin position="28"/>
        <end position="161"/>
    </location>
</feature>
<evidence type="ECO:0000256" key="6">
    <source>
        <dbReference type="SAM" id="Phobius"/>
    </source>
</evidence>
<feature type="transmembrane region" description="Helical" evidence="6">
    <location>
        <begin position="728"/>
        <end position="752"/>
    </location>
</feature>
<sequence length="885" mass="100425">MKTVWDIFKQDIANIKRVPLVGILLIGLAILPSLYAWFNLAASWDPYDNTDDVKVAVVNEDEGTEVEGDFVHVGDEVEANLQEEGGLGWTFVSREKAEEGVYYGDYYAAIYIPEDFSEGLVSVIDGSPNPAEIQYDVNEKLNAIAPKMTETGTSTIVNEVSSQFIQESSEALFTEFDRLGIALEEELPTIRALKQQVYTLEESTPLLMDIGDMVISIDEQWGDVESQVEQFESLDELRPQITEGVEYFLQLEENLSEIEALGERIVEVQSYLPQINQSLEEFRAFSKQMEVIEDEINEVVLVALQLQEGISIVDDNLPSVLDQIQTMEEHTSTLVDLLANLNEDLDQYINRLNEMTDDTILLLEEIEQALNQSDIGEVEARLHDLNDQLQSYDLLLGDVISQLEQWESVDPDISETVEQLQTIQQHVQSTQQRIDQTIEGLEQNEEVTEDWIDGINQTIGTLNNNLVDFQYFMTTEGEDQIHSVFEKAYQQVYETNEQLTNILEVLPELEDHIDEMDRLFQIDEQELETFLNETNVSDDLVDLIDQIEETLPKVENTLSDVAYFMEHQFGDLQERIEGVALFIRSDLPEVEAQYLSLLDLIDEHFPQVEETVQQLAQFADEDLEDLNTQLSEVTERMREIEEEGALNELIVLLRNDVEEESDFFREPVVLSENQLFSVPNYGSANAPFYTALSLWIGALLLCNLLSTEVHRKDRQPHYKMHHMYLGRMILFLIVAVLQGIVLSVGNIMMLGVHTQSPWWFTIFTVLIAVVFMLMVYTLTSVFGNIGKALAIVLLVLQLAGGGGMFPIEVAPNFFQAIHPYLPFTYAVDLLREAVGGIIPSIAWFNTIMLVVFGVGTIVFGLLLKEKLAARIAETSEKSKSSRLID</sequence>
<evidence type="ECO:0000313" key="9">
    <source>
        <dbReference type="Proteomes" id="UP000321440"/>
    </source>
</evidence>
<dbReference type="Gene3D" id="1.20.120.20">
    <property type="entry name" value="Apolipoprotein"/>
    <property type="match status" value="1"/>
</dbReference>
<comment type="subcellular location">
    <subcellularLocation>
        <location evidence="1">Membrane</location>
        <topology evidence="1">Multi-pass membrane protein</topology>
    </subcellularLocation>
</comment>
<dbReference type="Gene3D" id="1.20.58.60">
    <property type="match status" value="1"/>
</dbReference>
<keyword evidence="2 6" id="KW-0812">Transmembrane</keyword>
<name>A0A511W6I2_9BACI</name>
<feature type="transmembrane region" description="Helical" evidence="6">
    <location>
        <begin position="841"/>
        <end position="863"/>
    </location>
</feature>
<dbReference type="GO" id="GO:0140359">
    <property type="term" value="F:ABC-type transporter activity"/>
    <property type="evidence" value="ECO:0007669"/>
    <property type="project" value="InterPro"/>
</dbReference>